<keyword evidence="3" id="KW-0813">Transport</keyword>
<dbReference type="PRINTS" id="PR00125">
    <property type="entry name" value="ATPASEDELTA"/>
</dbReference>
<dbReference type="NCBIfam" id="TIGR01145">
    <property type="entry name" value="ATP_synt_delta"/>
    <property type="match status" value="1"/>
</dbReference>
<keyword evidence="8" id="KW-0066">ATP synthesis</keyword>
<comment type="subcellular location">
    <subcellularLocation>
        <location evidence="1">Membrane</location>
    </subcellularLocation>
</comment>
<dbReference type="HAMAP" id="MF_01416">
    <property type="entry name" value="ATP_synth_delta_bact"/>
    <property type="match status" value="1"/>
</dbReference>
<dbReference type="PROSITE" id="PS00389">
    <property type="entry name" value="ATPASE_DELTA"/>
    <property type="match status" value="1"/>
</dbReference>
<evidence type="ECO:0000256" key="4">
    <source>
        <dbReference type="ARBA" id="ARBA00022781"/>
    </source>
</evidence>
<reference evidence="9" key="1">
    <citation type="submission" date="2023-10" db="EMBL/GenBank/DDBJ databases">
        <authorList>
            <person name="Chen Y."/>
            <person name="Shah S."/>
            <person name="Dougan E. K."/>
            <person name="Thang M."/>
            <person name="Chan C."/>
        </authorList>
    </citation>
    <scope>NUCLEOTIDE SEQUENCE [LARGE SCALE GENOMIC DNA]</scope>
</reference>
<evidence type="ECO:0000313" key="9">
    <source>
        <dbReference type="EMBL" id="CAK0909845.1"/>
    </source>
</evidence>
<dbReference type="Pfam" id="PF00213">
    <property type="entry name" value="OSCP"/>
    <property type="match status" value="1"/>
</dbReference>
<evidence type="ECO:0000256" key="7">
    <source>
        <dbReference type="ARBA" id="ARBA00023136"/>
    </source>
</evidence>
<keyword evidence="4" id="KW-0375">Hydrogen ion transport</keyword>
<dbReference type="InterPro" id="IPR000711">
    <property type="entry name" value="ATPase_OSCP/dsu"/>
</dbReference>
<accession>A0ABN9YAU3</accession>
<name>A0ABN9YAU3_9DINO</name>
<dbReference type="PROSITE" id="PS51257">
    <property type="entry name" value="PROKAR_LIPOPROTEIN"/>
    <property type="match status" value="1"/>
</dbReference>
<organism evidence="9 10">
    <name type="scientific">Prorocentrum cordatum</name>
    <dbReference type="NCBI Taxonomy" id="2364126"/>
    <lineage>
        <taxon>Eukaryota</taxon>
        <taxon>Sar</taxon>
        <taxon>Alveolata</taxon>
        <taxon>Dinophyceae</taxon>
        <taxon>Prorocentrales</taxon>
        <taxon>Prorocentraceae</taxon>
        <taxon>Prorocentrum</taxon>
    </lineage>
</organism>
<dbReference type="EMBL" id="CAUYUJ010022276">
    <property type="protein sequence ID" value="CAK0909845.1"/>
    <property type="molecule type" value="Genomic_DNA"/>
</dbReference>
<evidence type="ECO:0000256" key="1">
    <source>
        <dbReference type="ARBA" id="ARBA00004370"/>
    </source>
</evidence>
<comment type="similarity">
    <text evidence="2">Belongs to the ATPase delta chain family.</text>
</comment>
<sequence length="230" mass="25044">MLRALARPLCRSALPRVALTASRPAAPHAPAAVACRALAAKAGQKPKVEDGTLEGRYATALFMATSDRSEKVYQDLVGIRDMMKESPQFKLLIETPGIEGDAKVKALDAIVQKIKADPAILNFMKVLIENKRLYLLSRMIDLYETFYRAEKGLVLCKVTSAEALTSKQQAAVKAAMEKRAEKGSTLLMEYTTNPAILGGLVVKMGEAVLDQSVSTRLERLQTQLLAPVLS</sequence>
<evidence type="ECO:0000256" key="3">
    <source>
        <dbReference type="ARBA" id="ARBA00022448"/>
    </source>
</evidence>
<evidence type="ECO:0000256" key="2">
    <source>
        <dbReference type="ARBA" id="ARBA00007046"/>
    </source>
</evidence>
<evidence type="ECO:0000256" key="8">
    <source>
        <dbReference type="ARBA" id="ARBA00023310"/>
    </source>
</evidence>
<evidence type="ECO:0000256" key="5">
    <source>
        <dbReference type="ARBA" id="ARBA00023065"/>
    </source>
</evidence>
<keyword evidence="7" id="KW-0472">Membrane</keyword>
<dbReference type="SUPFAM" id="SSF47928">
    <property type="entry name" value="N-terminal domain of the delta subunit of the F1F0-ATP synthase"/>
    <property type="match status" value="1"/>
</dbReference>
<keyword evidence="5" id="KW-0406">Ion transport</keyword>
<gene>
    <name evidence="9" type="ORF">PCOR1329_LOCUS84160</name>
</gene>
<dbReference type="PANTHER" id="PTHR11910">
    <property type="entry name" value="ATP SYNTHASE DELTA CHAIN"/>
    <property type="match status" value="1"/>
</dbReference>
<keyword evidence="10" id="KW-1185">Reference proteome</keyword>
<comment type="caution">
    <text evidence="9">The sequence shown here is derived from an EMBL/GenBank/DDBJ whole genome shotgun (WGS) entry which is preliminary data.</text>
</comment>
<dbReference type="InterPro" id="IPR026015">
    <property type="entry name" value="ATP_synth_OSCP/delta_N_sf"/>
</dbReference>
<keyword evidence="6" id="KW-0793">Thylakoid</keyword>
<dbReference type="InterPro" id="IPR020781">
    <property type="entry name" value="ATPase_OSCP/d_CS"/>
</dbReference>
<evidence type="ECO:0000313" key="10">
    <source>
        <dbReference type="Proteomes" id="UP001189429"/>
    </source>
</evidence>
<dbReference type="Gene3D" id="1.10.520.20">
    <property type="entry name" value="N-terminal domain of the delta subunit of the F1F0-ATP synthase"/>
    <property type="match status" value="1"/>
</dbReference>
<dbReference type="Proteomes" id="UP001189429">
    <property type="component" value="Unassembled WGS sequence"/>
</dbReference>
<protein>
    <submittedName>
        <fullName evidence="9">Uncharacterized protein</fullName>
    </submittedName>
</protein>
<proteinExistence type="inferred from homology"/>
<evidence type="ECO:0000256" key="6">
    <source>
        <dbReference type="ARBA" id="ARBA00023078"/>
    </source>
</evidence>